<dbReference type="RefSeq" id="XP_022670103.1">
    <property type="nucleotide sequence ID" value="XM_022814368.1"/>
</dbReference>
<comment type="similarity">
    <text evidence="6">Belongs to the acetyltransferase family. NAA60 subfamily.</text>
</comment>
<dbReference type="AlphaFoldDB" id="A0A7M7MEB0"/>
<comment type="catalytic activity">
    <reaction evidence="9">
        <text>L-lysyl-[protein] + acetyl-CoA = N(6)-acetyl-L-lysyl-[protein] + CoA + H(+)</text>
        <dbReference type="Rhea" id="RHEA:45948"/>
        <dbReference type="Rhea" id="RHEA-COMP:9752"/>
        <dbReference type="Rhea" id="RHEA-COMP:10731"/>
        <dbReference type="ChEBI" id="CHEBI:15378"/>
        <dbReference type="ChEBI" id="CHEBI:29969"/>
        <dbReference type="ChEBI" id="CHEBI:57287"/>
        <dbReference type="ChEBI" id="CHEBI:57288"/>
        <dbReference type="ChEBI" id="CHEBI:61930"/>
        <dbReference type="EC" id="2.3.1.48"/>
    </reaction>
</comment>
<keyword evidence="4" id="KW-0156">Chromatin regulator</keyword>
<dbReference type="KEGG" id="vde:111253992"/>
<dbReference type="GeneID" id="111253992"/>
<feature type="domain" description="N-acetyltransferase" evidence="11">
    <location>
        <begin position="24"/>
        <end position="188"/>
    </location>
</feature>
<evidence type="ECO:0000256" key="7">
    <source>
        <dbReference type="ARBA" id="ARBA00026111"/>
    </source>
</evidence>
<evidence type="ECO:0000256" key="8">
    <source>
        <dbReference type="ARBA" id="ARBA00026144"/>
    </source>
</evidence>
<dbReference type="SUPFAM" id="SSF55729">
    <property type="entry name" value="Acyl-CoA N-acyltransferases (Nat)"/>
    <property type="match status" value="1"/>
</dbReference>
<evidence type="ECO:0000256" key="6">
    <source>
        <dbReference type="ARBA" id="ARBA00025774"/>
    </source>
</evidence>
<dbReference type="InterPro" id="IPR000182">
    <property type="entry name" value="GNAT_dom"/>
</dbReference>
<dbReference type="Proteomes" id="UP000594260">
    <property type="component" value="Unplaced"/>
</dbReference>
<dbReference type="GO" id="GO:0004402">
    <property type="term" value="F:histone acetyltransferase activity"/>
    <property type="evidence" value="ECO:0007669"/>
    <property type="project" value="TreeGrafter"/>
</dbReference>
<protein>
    <recommendedName>
        <fullName evidence="8">N-alpha-acetyltransferase 60</fullName>
        <ecNumber evidence="7">2.3.1.259</ecNumber>
        <ecNumber evidence="1">2.3.1.48</ecNumber>
    </recommendedName>
</protein>
<proteinExistence type="inferred from homology"/>
<sequence>MLEESSNSEDSTSPKSFEKATVRISYRRLRPSDVEATFVLANSVLPLFYPRFFLKKVIDSTTGTAIGAFNEDEKLVGFILGDFDLVFVPRALTQLQVEQKKGFCIMLVGVDKSFQSLGIGTRLVKLVIDPESSPTIANADFVYLHVMTEHLRAIRVYESVGFKRMVVWPKYYALNPARDAFVMFKLVSPKFKGQFL</sequence>
<dbReference type="GO" id="GO:0000139">
    <property type="term" value="C:Golgi membrane"/>
    <property type="evidence" value="ECO:0007669"/>
    <property type="project" value="TreeGrafter"/>
</dbReference>
<evidence type="ECO:0000259" key="11">
    <source>
        <dbReference type="PROSITE" id="PS51186"/>
    </source>
</evidence>
<dbReference type="PROSITE" id="PS51186">
    <property type="entry name" value="GNAT"/>
    <property type="match status" value="1"/>
</dbReference>
<comment type="catalytic activity">
    <reaction evidence="10">
        <text>N-terminal L-methionyl-[transmembrane protein] + acetyl-CoA = N-terminal N(alpha)-acetyl-L-methionyl-[transmembrane protein] + CoA + H(+)</text>
        <dbReference type="Rhea" id="RHEA:50604"/>
        <dbReference type="Rhea" id="RHEA-COMP:12745"/>
        <dbReference type="Rhea" id="RHEA-COMP:12746"/>
        <dbReference type="ChEBI" id="CHEBI:15378"/>
        <dbReference type="ChEBI" id="CHEBI:57287"/>
        <dbReference type="ChEBI" id="CHEBI:57288"/>
        <dbReference type="ChEBI" id="CHEBI:64731"/>
        <dbReference type="ChEBI" id="CHEBI:133414"/>
        <dbReference type="EC" id="2.3.1.259"/>
    </reaction>
</comment>
<evidence type="ECO:0000256" key="9">
    <source>
        <dbReference type="ARBA" id="ARBA00048017"/>
    </source>
</evidence>
<dbReference type="EC" id="2.3.1.48" evidence="1"/>
<accession>A0A7M7MEB0</accession>
<dbReference type="PANTHER" id="PTHR14744">
    <property type="entry name" value="N-ALPHA-ACETYLTRANSFERASE 60"/>
    <property type="match status" value="1"/>
</dbReference>
<dbReference type="Pfam" id="PF00583">
    <property type="entry name" value="Acetyltransf_1"/>
    <property type="match status" value="1"/>
</dbReference>
<dbReference type="InterPro" id="IPR016181">
    <property type="entry name" value="Acyl_CoA_acyltransferase"/>
</dbReference>
<evidence type="ECO:0000256" key="2">
    <source>
        <dbReference type="ARBA" id="ARBA00022679"/>
    </source>
</evidence>
<keyword evidence="2" id="KW-0808">Transferase</keyword>
<keyword evidence="3" id="KW-0159">Chromosome partition</keyword>
<keyword evidence="13" id="KW-1185">Reference proteome</keyword>
<evidence type="ECO:0000313" key="13">
    <source>
        <dbReference type="Proteomes" id="UP000594260"/>
    </source>
</evidence>
<dbReference type="GO" id="GO:0007059">
    <property type="term" value="P:chromosome segregation"/>
    <property type="evidence" value="ECO:0007669"/>
    <property type="project" value="UniProtKB-KW"/>
</dbReference>
<dbReference type="Gene3D" id="3.40.630.30">
    <property type="match status" value="1"/>
</dbReference>
<dbReference type="InParanoid" id="A0A7M7MEB0"/>
<evidence type="ECO:0000256" key="5">
    <source>
        <dbReference type="ARBA" id="ARBA00023315"/>
    </source>
</evidence>
<organism evidence="12 13">
    <name type="scientific">Varroa destructor</name>
    <name type="common">Honeybee mite</name>
    <dbReference type="NCBI Taxonomy" id="109461"/>
    <lineage>
        <taxon>Eukaryota</taxon>
        <taxon>Metazoa</taxon>
        <taxon>Ecdysozoa</taxon>
        <taxon>Arthropoda</taxon>
        <taxon>Chelicerata</taxon>
        <taxon>Arachnida</taxon>
        <taxon>Acari</taxon>
        <taxon>Parasitiformes</taxon>
        <taxon>Mesostigmata</taxon>
        <taxon>Gamasina</taxon>
        <taxon>Dermanyssoidea</taxon>
        <taxon>Varroidae</taxon>
        <taxon>Varroa</taxon>
    </lineage>
</organism>
<name>A0A7M7MEB0_VARDE</name>
<evidence type="ECO:0000256" key="3">
    <source>
        <dbReference type="ARBA" id="ARBA00022829"/>
    </source>
</evidence>
<reference evidence="12" key="1">
    <citation type="submission" date="2021-01" db="UniProtKB">
        <authorList>
            <consortium name="EnsemblMetazoa"/>
        </authorList>
    </citation>
    <scope>IDENTIFICATION</scope>
</reference>
<evidence type="ECO:0000256" key="1">
    <source>
        <dbReference type="ARBA" id="ARBA00013184"/>
    </source>
</evidence>
<evidence type="ECO:0000256" key="4">
    <source>
        <dbReference type="ARBA" id="ARBA00022853"/>
    </source>
</evidence>
<dbReference type="PANTHER" id="PTHR14744:SF15">
    <property type="entry name" value="N-ALPHA-ACETYLTRANSFERASE 60"/>
    <property type="match status" value="1"/>
</dbReference>
<dbReference type="OrthoDB" id="47017at2759"/>
<dbReference type="CDD" id="cd04301">
    <property type="entry name" value="NAT_SF"/>
    <property type="match status" value="1"/>
</dbReference>
<dbReference type="EC" id="2.3.1.259" evidence="7"/>
<keyword evidence="5" id="KW-0012">Acyltransferase</keyword>
<dbReference type="GO" id="GO:0120518">
    <property type="term" value="F:protein N-terminal-methionine acetyltransferase activity"/>
    <property type="evidence" value="ECO:0007669"/>
    <property type="project" value="UniProtKB-EC"/>
</dbReference>
<dbReference type="InterPro" id="IPR045141">
    <property type="entry name" value="NAA60-like"/>
</dbReference>
<evidence type="ECO:0000256" key="10">
    <source>
        <dbReference type="ARBA" id="ARBA00048848"/>
    </source>
</evidence>
<dbReference type="EnsemblMetazoa" id="XM_022814368">
    <property type="protein sequence ID" value="XP_022670103"/>
    <property type="gene ID" value="LOC111253992"/>
</dbReference>
<evidence type="ECO:0000313" key="12">
    <source>
        <dbReference type="EnsemblMetazoa" id="XP_022670103"/>
    </source>
</evidence>